<dbReference type="Proteomes" id="UP000186905">
    <property type="component" value="Unassembled WGS sequence"/>
</dbReference>
<dbReference type="OrthoDB" id="2379922at2"/>
<dbReference type="Pfam" id="PF02624">
    <property type="entry name" value="YcaO"/>
    <property type="match status" value="1"/>
</dbReference>
<dbReference type="Gene3D" id="3.30.1330.230">
    <property type="match status" value="1"/>
</dbReference>
<feature type="domain" description="YcaO" evidence="2">
    <location>
        <begin position="64"/>
        <end position="407"/>
    </location>
</feature>
<name>A0A1Q9GIX7_9GAMM</name>
<evidence type="ECO:0000313" key="3">
    <source>
        <dbReference type="EMBL" id="OLQ74385.1"/>
    </source>
</evidence>
<evidence type="ECO:0000256" key="1">
    <source>
        <dbReference type="SAM" id="MobiDB-lite"/>
    </source>
</evidence>
<dbReference type="NCBIfam" id="TIGR00702">
    <property type="entry name" value="YcaO-type kinase domain"/>
    <property type="match status" value="1"/>
</dbReference>
<evidence type="ECO:0000313" key="4">
    <source>
        <dbReference type="Proteomes" id="UP000186905"/>
    </source>
</evidence>
<dbReference type="AlphaFoldDB" id="A0A1Q9GIX7"/>
<accession>A0A1Q9GIX7</accession>
<dbReference type="PROSITE" id="PS51664">
    <property type="entry name" value="YCAO"/>
    <property type="match status" value="1"/>
</dbReference>
<feature type="region of interest" description="Disordered" evidence="1">
    <location>
        <begin position="1"/>
        <end position="20"/>
    </location>
</feature>
<dbReference type="RefSeq" id="WP_075765925.1">
    <property type="nucleotide sequence ID" value="NZ_MJIL01000084.1"/>
</dbReference>
<evidence type="ECO:0000259" key="2">
    <source>
        <dbReference type="PROSITE" id="PS51664"/>
    </source>
</evidence>
<gene>
    <name evidence="3" type="ORF">BIT28_09435</name>
</gene>
<sequence length="407" mass="44702">MISKKHQRGTHRSRSPQSTFDKISPFLKEMGITRIANITGLDHIGIPVITVCRPESCAISVAQGKGLDLISAKVSGAMEAIETYHAEHIDLPLKLASYNQIASKHHVVDITGLPKMAFSTFSEHSQRLWIEGDELFTNTPIYIPYDVIHCNYTLPLPTGSGTFVMSSNGLASGNSTEEAIVHGLCEVIERDALALWRVEKDHLSQQDTRLLKLDTVDDLDCLSVIRKYQAADIDIQVWDITSDIGLPSFYCKIIPKSKTTGPHYPSAGSGTHPCKSIALLRALTEAAQTRLTMISGSRDDIEANNYQTSASSIRSIDSTSTHGARSFQDIVSWNFEHFEHDIELILHKLNNVGLTQVGVVNLTKDDYQIPVVRVVVPGLEGIDDSPGYVGGQRALKTKDILTQGGEK</sequence>
<dbReference type="PANTHER" id="PTHR37809:SF1">
    <property type="entry name" value="RIBOSOMAL PROTEIN S12 METHYLTHIOTRANSFERASE ACCESSORY FACTOR YCAO"/>
    <property type="match status" value="1"/>
</dbReference>
<dbReference type="EMBL" id="MJIL01000084">
    <property type="protein sequence ID" value="OLQ74385.1"/>
    <property type="molecule type" value="Genomic_DNA"/>
</dbReference>
<comment type="caution">
    <text evidence="3">The sequence shown here is derived from an EMBL/GenBank/DDBJ whole genome shotgun (WGS) entry which is preliminary data.</text>
</comment>
<proteinExistence type="predicted"/>
<feature type="compositionally biased region" description="Basic residues" evidence="1">
    <location>
        <begin position="1"/>
        <end position="14"/>
    </location>
</feature>
<dbReference type="InterPro" id="IPR003776">
    <property type="entry name" value="YcaO-like_dom"/>
</dbReference>
<protein>
    <recommendedName>
        <fullName evidence="2">YcaO domain-containing protein</fullName>
    </recommendedName>
</protein>
<organism evidence="3 4">
    <name type="scientific">Photobacterium proteolyticum</name>
    <dbReference type="NCBI Taxonomy" id="1903952"/>
    <lineage>
        <taxon>Bacteria</taxon>
        <taxon>Pseudomonadati</taxon>
        <taxon>Pseudomonadota</taxon>
        <taxon>Gammaproteobacteria</taxon>
        <taxon>Vibrionales</taxon>
        <taxon>Vibrionaceae</taxon>
        <taxon>Photobacterium</taxon>
    </lineage>
</organism>
<keyword evidence="4" id="KW-1185">Reference proteome</keyword>
<dbReference type="STRING" id="1903952.BIT28_09435"/>
<dbReference type="PANTHER" id="PTHR37809">
    <property type="entry name" value="RIBOSOMAL PROTEIN S12 METHYLTHIOTRANSFERASE ACCESSORY FACTOR YCAO"/>
    <property type="match status" value="1"/>
</dbReference>
<reference evidence="3 4" key="1">
    <citation type="submission" date="2016-09" db="EMBL/GenBank/DDBJ databases">
        <title>Photobacterium proteolyticum sp. nov. a protease producing bacterium isolated from ocean sediments of Laizhou Bay.</title>
        <authorList>
            <person name="Li Y."/>
        </authorList>
    </citation>
    <scope>NUCLEOTIDE SEQUENCE [LARGE SCALE GENOMIC DNA]</scope>
    <source>
        <strain evidence="3 4">13-12</strain>
    </source>
</reference>